<name>A0A8T1XFF2_9STRA</name>
<reference evidence="3" key="1">
    <citation type="submission" date="2021-02" db="EMBL/GenBank/DDBJ databases">
        <authorList>
            <person name="Palmer J.M."/>
        </authorList>
    </citation>
    <scope>NUCLEOTIDE SEQUENCE</scope>
    <source>
        <strain evidence="3">SCRP23</strain>
    </source>
</reference>
<evidence type="ECO:0000313" key="3">
    <source>
        <dbReference type="EMBL" id="KAG7402389.1"/>
    </source>
</evidence>
<dbReference type="EMBL" id="JAGDFL010000001">
    <property type="protein sequence ID" value="KAG7402389.1"/>
    <property type="molecule type" value="Genomic_DNA"/>
</dbReference>
<feature type="region of interest" description="Disordered" evidence="2">
    <location>
        <begin position="223"/>
        <end position="246"/>
    </location>
</feature>
<feature type="compositionally biased region" description="Low complexity" evidence="2">
    <location>
        <begin position="371"/>
        <end position="385"/>
    </location>
</feature>
<keyword evidence="4" id="KW-1185">Reference proteome</keyword>
<protein>
    <submittedName>
        <fullName evidence="3">Uncharacterized protein</fullName>
    </submittedName>
</protein>
<feature type="region of interest" description="Disordered" evidence="2">
    <location>
        <begin position="369"/>
        <end position="457"/>
    </location>
</feature>
<dbReference type="PANTHER" id="PTHR34409:SF1">
    <property type="entry name" value="MYB-LIKE DOMAIN-CONTAINING PROTEIN"/>
    <property type="match status" value="1"/>
</dbReference>
<dbReference type="OrthoDB" id="99432at2759"/>
<sequence>MSAPLQRRGGRVPGAEGYHKEDTRALLAAVKDVIPTTLEEWDQVLAVYRESHAVPNDRAKRDSNSLKCKFKQLSKVNEAKPEGREARDIMALIDAKAKTVDGKWQQRRGGRARGAEGFSPQDSQAILDCVRRILPVDREEWEHTAEEYYNTYAALNDRIRRDGVSLKNKFRQWLKFEDYEVDGGLRPEPRPEVTQAREIQLEITAKVDQNRLKIVGSAVEDGREGVKSEKSVDEDEDGSAGTEDMKQLFVGHRRGGRPPGSEGYTQSDTAALLSCIRQILPAGPSSWDQVLHLYRETHTTPNSRSGRSVTGIKSKFRQLVNFKEGTDKAVPSDVREARAIQMDIELSMKHGKSAESDANASFVHVPIAVGPDSAPAADTSSTPAADNHDQLQPESPRPEQLRNNENLERQNVASELATGWSMSPQVPSDGSLGKRHRDDNAADVADSTKSPTKDFANEMLRSEIVSRELELLKQREQREAEQAAWEKDRARREKQRMDMDAWTSVCDRLRTLYREQATEQNPEIAGEIADEIQLLKKKKQRLAELL</sequence>
<evidence type="ECO:0000256" key="2">
    <source>
        <dbReference type="SAM" id="MobiDB-lite"/>
    </source>
</evidence>
<proteinExistence type="predicted"/>
<accession>A0A8T1XFF2</accession>
<gene>
    <name evidence="3" type="ORF">PHYBOEH_000097</name>
</gene>
<dbReference type="PANTHER" id="PTHR34409">
    <property type="entry name" value="SET DOMAIN-CONTAINING PROTEIN"/>
    <property type="match status" value="1"/>
</dbReference>
<comment type="caution">
    <text evidence="3">The sequence shown here is derived from an EMBL/GenBank/DDBJ whole genome shotgun (WGS) entry which is preliminary data.</text>
</comment>
<dbReference type="Proteomes" id="UP000693981">
    <property type="component" value="Unassembled WGS sequence"/>
</dbReference>
<organism evidence="3 4">
    <name type="scientific">Phytophthora boehmeriae</name>
    <dbReference type="NCBI Taxonomy" id="109152"/>
    <lineage>
        <taxon>Eukaryota</taxon>
        <taxon>Sar</taxon>
        <taxon>Stramenopiles</taxon>
        <taxon>Oomycota</taxon>
        <taxon>Peronosporomycetes</taxon>
        <taxon>Peronosporales</taxon>
        <taxon>Peronosporaceae</taxon>
        <taxon>Phytophthora</taxon>
    </lineage>
</organism>
<feature type="coiled-coil region" evidence="1">
    <location>
        <begin position="466"/>
        <end position="493"/>
    </location>
</feature>
<feature type="compositionally biased region" description="Basic and acidic residues" evidence="2">
    <location>
        <begin position="386"/>
        <end position="408"/>
    </location>
</feature>
<evidence type="ECO:0000313" key="4">
    <source>
        <dbReference type="Proteomes" id="UP000693981"/>
    </source>
</evidence>
<feature type="region of interest" description="Disordered" evidence="2">
    <location>
        <begin position="1"/>
        <end position="20"/>
    </location>
</feature>
<evidence type="ECO:0000256" key="1">
    <source>
        <dbReference type="SAM" id="Coils"/>
    </source>
</evidence>
<dbReference type="AlphaFoldDB" id="A0A8T1XFF2"/>
<keyword evidence="1" id="KW-0175">Coiled coil</keyword>